<comment type="caution">
    <text evidence="6">Lacks conserved residue(s) required for the propagation of feature annotation.</text>
</comment>
<dbReference type="Gene3D" id="3.40.50.150">
    <property type="entry name" value="Vaccinia Virus protein VP39"/>
    <property type="match status" value="1"/>
</dbReference>
<evidence type="ECO:0000256" key="6">
    <source>
        <dbReference type="PROSITE-ProRule" id="PRU00354"/>
    </source>
</evidence>
<dbReference type="SUPFAM" id="SSF53335">
    <property type="entry name" value="S-adenosyl-L-methionine-dependent methyltransferases"/>
    <property type="match status" value="1"/>
</dbReference>
<evidence type="ECO:0000256" key="1">
    <source>
        <dbReference type="ARBA" id="ARBA00005123"/>
    </source>
</evidence>
<comment type="catalytic activity">
    <reaction evidence="5">
        <text>S-adenosyl 3-(methylsulfanyl)propylamine + putrescine = S-methyl-5'-thioadenosine + spermidine + H(+)</text>
        <dbReference type="Rhea" id="RHEA:12721"/>
        <dbReference type="ChEBI" id="CHEBI:15378"/>
        <dbReference type="ChEBI" id="CHEBI:17509"/>
        <dbReference type="ChEBI" id="CHEBI:57443"/>
        <dbReference type="ChEBI" id="CHEBI:57834"/>
        <dbReference type="ChEBI" id="CHEBI:326268"/>
        <dbReference type="EC" id="2.5.1.16"/>
    </reaction>
</comment>
<feature type="compositionally biased region" description="Basic and acidic residues" evidence="7">
    <location>
        <begin position="23"/>
        <end position="36"/>
    </location>
</feature>
<comment type="pathway">
    <text evidence="1">Amine and polyamine biosynthesis; spermidine biosynthesis; spermidine from putrescine: step 1/1.</text>
</comment>
<evidence type="ECO:0000259" key="8">
    <source>
        <dbReference type="PROSITE" id="PS51006"/>
    </source>
</evidence>
<evidence type="ECO:0000256" key="2">
    <source>
        <dbReference type="ARBA" id="ARBA00007867"/>
    </source>
</evidence>
<gene>
    <name evidence="9" type="ORF">B296_00005789</name>
</gene>
<dbReference type="GO" id="GO:0004766">
    <property type="term" value="F:spermidine synthase activity"/>
    <property type="evidence" value="ECO:0007669"/>
    <property type="project" value="UniProtKB-EC"/>
</dbReference>
<evidence type="ECO:0000313" key="9">
    <source>
        <dbReference type="EMBL" id="RRT72109.1"/>
    </source>
</evidence>
<proteinExistence type="inferred from homology"/>
<feature type="region of interest" description="Disordered" evidence="7">
    <location>
        <begin position="1"/>
        <end position="51"/>
    </location>
</feature>
<keyword evidence="4 6" id="KW-0808">Transferase</keyword>
<dbReference type="Gene3D" id="2.30.140.10">
    <property type="entry name" value="Spermidine synthase, tetramerisation domain"/>
    <property type="match status" value="1"/>
</dbReference>
<feature type="compositionally biased region" description="Low complexity" evidence="7">
    <location>
        <begin position="1"/>
        <end position="10"/>
    </location>
</feature>
<dbReference type="InterPro" id="IPR029063">
    <property type="entry name" value="SAM-dependent_MTases_sf"/>
</dbReference>
<keyword evidence="6" id="KW-0620">Polyamine biosynthesis</keyword>
<dbReference type="InterPro" id="IPR037163">
    <property type="entry name" value="Spermidine_synt_N_sf"/>
</dbReference>
<comment type="caution">
    <text evidence="9">The sequence shown here is derived from an EMBL/GenBank/DDBJ whole genome shotgun (WGS) entry which is preliminary data.</text>
</comment>
<accession>A0A427A793</accession>
<dbReference type="PROSITE" id="PS51006">
    <property type="entry name" value="PABS_2"/>
    <property type="match status" value="1"/>
</dbReference>
<evidence type="ECO:0000256" key="5">
    <source>
        <dbReference type="ARBA" id="ARBA00049307"/>
    </source>
</evidence>
<dbReference type="InterPro" id="IPR030374">
    <property type="entry name" value="PABS"/>
</dbReference>
<sequence length="357" mass="40164">MELEGGMAAVGEEEEASAAKRARPSEEADCERERQSDGVPEAPSGEHGQPANGVSSVIPGWFSEISPLWPGPSVLFFLILFGVGEAHSLKVEKMLFPSSSFRTWLLDTRILVLIYTLVTVSDFCPAQELFEKPFFESIAKVLRPGGVLCTQAESIWLHMQLIEGILSACRQVFKGSVSYAWTTVPTYPSGVMGFMLCSTEGPPVDFQHPVYHIDEDDVSNKSKGPLKFYNSEVFSVRSILLRSVCHLSRRGLLVQKLTKNVHHIIELQKKKKKNEEPCPAEAVEVAELKGRGKDNNKKKELTFETAMRVPVDCMGWGERASLFSWLMQIRERERAEGWWCSPIERDRYGRYSYPAQT</sequence>
<evidence type="ECO:0000256" key="4">
    <source>
        <dbReference type="ARBA" id="ARBA00022679"/>
    </source>
</evidence>
<dbReference type="Proteomes" id="UP000287651">
    <property type="component" value="Unassembled WGS sequence"/>
</dbReference>
<dbReference type="EC" id="2.5.1.16" evidence="3"/>
<reference evidence="9 10" key="1">
    <citation type="journal article" date="2014" name="Agronomy (Basel)">
        <title>A Draft Genome Sequence for Ensete ventricosum, the Drought-Tolerant Tree Against Hunger.</title>
        <authorList>
            <person name="Harrison J."/>
            <person name="Moore K.A."/>
            <person name="Paszkiewicz K."/>
            <person name="Jones T."/>
            <person name="Grant M."/>
            <person name="Ambacheew D."/>
            <person name="Muzemil S."/>
            <person name="Studholme D.J."/>
        </authorList>
    </citation>
    <scope>NUCLEOTIDE SEQUENCE [LARGE SCALE GENOMIC DNA]</scope>
</reference>
<comment type="similarity">
    <text evidence="2">Belongs to the spermidine/spermine synthase family.</text>
</comment>
<name>A0A427A793_ENSVE</name>
<evidence type="ECO:0000256" key="3">
    <source>
        <dbReference type="ARBA" id="ARBA00012455"/>
    </source>
</evidence>
<organism evidence="9 10">
    <name type="scientific">Ensete ventricosum</name>
    <name type="common">Abyssinian banana</name>
    <name type="synonym">Musa ensete</name>
    <dbReference type="NCBI Taxonomy" id="4639"/>
    <lineage>
        <taxon>Eukaryota</taxon>
        <taxon>Viridiplantae</taxon>
        <taxon>Streptophyta</taxon>
        <taxon>Embryophyta</taxon>
        <taxon>Tracheophyta</taxon>
        <taxon>Spermatophyta</taxon>
        <taxon>Magnoliopsida</taxon>
        <taxon>Liliopsida</taxon>
        <taxon>Zingiberales</taxon>
        <taxon>Musaceae</taxon>
        <taxon>Ensete</taxon>
    </lineage>
</organism>
<dbReference type="AlphaFoldDB" id="A0A427A793"/>
<dbReference type="InterPro" id="IPR001045">
    <property type="entry name" value="Spermi_synthase"/>
</dbReference>
<protein>
    <recommendedName>
        <fullName evidence="3">spermidine synthase</fullName>
        <ecNumber evidence="3">2.5.1.16</ecNumber>
    </recommendedName>
</protein>
<dbReference type="GO" id="GO:0008295">
    <property type="term" value="P:spermidine biosynthetic process"/>
    <property type="evidence" value="ECO:0007669"/>
    <property type="project" value="TreeGrafter"/>
</dbReference>
<dbReference type="GO" id="GO:0005829">
    <property type="term" value="C:cytosol"/>
    <property type="evidence" value="ECO:0007669"/>
    <property type="project" value="TreeGrafter"/>
</dbReference>
<dbReference type="Pfam" id="PF01564">
    <property type="entry name" value="Spermine_synth"/>
    <property type="match status" value="1"/>
</dbReference>
<evidence type="ECO:0000313" key="10">
    <source>
        <dbReference type="Proteomes" id="UP000287651"/>
    </source>
</evidence>
<evidence type="ECO:0000256" key="7">
    <source>
        <dbReference type="SAM" id="MobiDB-lite"/>
    </source>
</evidence>
<dbReference type="EMBL" id="AMZH03003509">
    <property type="protein sequence ID" value="RRT72109.1"/>
    <property type="molecule type" value="Genomic_DNA"/>
</dbReference>
<feature type="domain" description="PABS" evidence="8">
    <location>
        <begin position="125"/>
        <end position="199"/>
    </location>
</feature>
<dbReference type="PANTHER" id="PTHR11558">
    <property type="entry name" value="SPERMIDINE/SPERMINE SYNTHASE"/>
    <property type="match status" value="1"/>
</dbReference>
<dbReference type="PANTHER" id="PTHR11558:SF11">
    <property type="entry name" value="SPERMIDINE SYNTHASE"/>
    <property type="match status" value="1"/>
</dbReference>